<proteinExistence type="predicted"/>
<comment type="caution">
    <text evidence="1">The sequence shown here is derived from an EMBL/GenBank/DDBJ whole genome shotgun (WGS) entry which is preliminary data.</text>
</comment>
<evidence type="ECO:0000313" key="2">
    <source>
        <dbReference type="Proteomes" id="UP001162992"/>
    </source>
</evidence>
<keyword evidence="2" id="KW-1185">Reference proteome</keyword>
<protein>
    <submittedName>
        <fullName evidence="1">Uncharacterized protein</fullName>
    </submittedName>
</protein>
<accession>A0ACC2C0T8</accession>
<gene>
    <name evidence="1" type="ORF">O6H91_12G042000</name>
</gene>
<evidence type="ECO:0000313" key="1">
    <source>
        <dbReference type="EMBL" id="KAJ7535664.1"/>
    </source>
</evidence>
<sequence length="962" mass="107255">MEEQVNNKHSSGNRPSRKNPKNARINQILSLEKKLSVLLKTKNPSCQATESLRLTIRDRYESLILEDASAAEALEAEQALWRLHYRKIDEFRTQLRTIFALQRGGGSVDQHTLLQALAPFKGFLAQASNFYLKLIAKLRQSCGLLWDAWAESSSDNVFSIQVPNVSSGRDGNSRDLMQSQVSCCRCLLYLGDLARYEQLYSVLGGQARDWSTAAKYYRQAAAMWPSGGNPHNQLAVLATYVRDELLAVYYYIRSLSVENPFVTAKENLRLLFEKNQQRFEQSPGLTDLLGKAERFSGNNSGCVQWADINLPEIIQGQQTNSELVQLLGGIDELQKQFQHCYVRLIGIVFTQTSFDEVHKLLLVALCLLQQLLSQSAIGGYAGIRKDSLASSELVPLRELDILRMIAVLIFSIHHAHIGVGHGLASSSDLVQMSDPLNYALRISLNFVSFLCLLRSYTESTLHSVLPAITVFLVWFASQRDLLLRIRADKYLQEVVSVLLQQADKSITILTDLKYNTEQTNEVSQMKVGAEKAEIGVPDHLTLPLWEDQELHGFSPLHFVHNKLTFSNEMLPVELNEAKAFAIRFLRLGSALKEIKDNLIGKPSHNSDAVMNATLPEINAELIPGVSRVAAVSPNEALSLEEWAKQGVNCLLPIVENQANAPGSGCTSAKVYTPPEERTAACTDMILGQKRSLSWLASNSISPPKSKRLCSFMRHPSLSTCATLPDKLSCKSPLPPLPPSLLTEIRSSASRSFQEQYIVKEILQENVYEQAEDYLRKEICSVHRHQITTGLKNAESGSKGGVQGAFLAVSGTHGNSMSLSMVTAEQTTELVHSNQLSSSVDREEARHLPTCKRTPDGRNHVSEILEKVPQDLNWLDTYTHVKPASVSCILRASNLDLCSSELDSLSTRHTIEMAKFWSIRTPFHTQPLSTQNPFVTMQNNKISSNLHLPRHVSTSIGSFVRLW</sequence>
<name>A0ACC2C0T8_DIPCM</name>
<reference evidence="2" key="1">
    <citation type="journal article" date="2024" name="Proc. Natl. Acad. Sci. U.S.A.">
        <title>Extraordinary preservation of gene collinearity over three hundred million years revealed in homosporous lycophytes.</title>
        <authorList>
            <person name="Li C."/>
            <person name="Wickell D."/>
            <person name="Kuo L.Y."/>
            <person name="Chen X."/>
            <person name="Nie B."/>
            <person name="Liao X."/>
            <person name="Peng D."/>
            <person name="Ji J."/>
            <person name="Jenkins J."/>
            <person name="Williams M."/>
            <person name="Shu S."/>
            <person name="Plott C."/>
            <person name="Barry K."/>
            <person name="Rajasekar S."/>
            <person name="Grimwood J."/>
            <person name="Han X."/>
            <person name="Sun S."/>
            <person name="Hou Z."/>
            <person name="He W."/>
            <person name="Dai G."/>
            <person name="Sun C."/>
            <person name="Schmutz J."/>
            <person name="Leebens-Mack J.H."/>
            <person name="Li F.W."/>
            <person name="Wang L."/>
        </authorList>
    </citation>
    <scope>NUCLEOTIDE SEQUENCE [LARGE SCALE GENOMIC DNA]</scope>
    <source>
        <strain evidence="2">cv. PW_Plant_1</strain>
    </source>
</reference>
<dbReference type="Proteomes" id="UP001162992">
    <property type="component" value="Chromosome 12"/>
</dbReference>
<organism evidence="1 2">
    <name type="scientific">Diphasiastrum complanatum</name>
    <name type="common">Issler's clubmoss</name>
    <name type="synonym">Lycopodium complanatum</name>
    <dbReference type="NCBI Taxonomy" id="34168"/>
    <lineage>
        <taxon>Eukaryota</taxon>
        <taxon>Viridiplantae</taxon>
        <taxon>Streptophyta</taxon>
        <taxon>Embryophyta</taxon>
        <taxon>Tracheophyta</taxon>
        <taxon>Lycopodiopsida</taxon>
        <taxon>Lycopodiales</taxon>
        <taxon>Lycopodiaceae</taxon>
        <taxon>Lycopodioideae</taxon>
        <taxon>Diphasiastrum</taxon>
    </lineage>
</organism>
<dbReference type="EMBL" id="CM055103">
    <property type="protein sequence ID" value="KAJ7535664.1"/>
    <property type="molecule type" value="Genomic_DNA"/>
</dbReference>